<evidence type="ECO:0000259" key="6">
    <source>
        <dbReference type="Pfam" id="PF01094"/>
    </source>
</evidence>
<evidence type="ECO:0000256" key="2">
    <source>
        <dbReference type="ARBA" id="ARBA00022692"/>
    </source>
</evidence>
<dbReference type="InterPro" id="IPR028082">
    <property type="entry name" value="Peripla_BP_I"/>
</dbReference>
<protein>
    <recommendedName>
        <fullName evidence="6">Receptor ligand binding region domain-containing protein</fullName>
    </recommendedName>
</protein>
<dbReference type="GO" id="GO:0016020">
    <property type="term" value="C:membrane"/>
    <property type="evidence" value="ECO:0007669"/>
    <property type="project" value="UniProtKB-SubCell"/>
</dbReference>
<dbReference type="Proteomes" id="UP001151287">
    <property type="component" value="Unassembled WGS sequence"/>
</dbReference>
<dbReference type="AlphaFoldDB" id="A0A9Q0CQ70"/>
<sequence>MNLAIPSVLLLIFCLFQNVTSRPSAVNIGSIFAFNSTIGKAAKMAISAAVEDVNSDPNILNGIKLVVTLRNSNCNGFLGIIEEH</sequence>
<keyword evidence="2" id="KW-0812">Transmembrane</keyword>
<evidence type="ECO:0000256" key="4">
    <source>
        <dbReference type="ARBA" id="ARBA00023136"/>
    </source>
</evidence>
<evidence type="ECO:0000256" key="3">
    <source>
        <dbReference type="ARBA" id="ARBA00022989"/>
    </source>
</evidence>
<feature type="chain" id="PRO_5040159396" description="Receptor ligand binding region domain-containing protein" evidence="5">
    <location>
        <begin position="22"/>
        <end position="84"/>
    </location>
</feature>
<evidence type="ECO:0000313" key="8">
    <source>
        <dbReference type="Proteomes" id="UP001151287"/>
    </source>
</evidence>
<proteinExistence type="predicted"/>
<organism evidence="7 8">
    <name type="scientific">Rhynchospora breviuscula</name>
    <dbReference type="NCBI Taxonomy" id="2022672"/>
    <lineage>
        <taxon>Eukaryota</taxon>
        <taxon>Viridiplantae</taxon>
        <taxon>Streptophyta</taxon>
        <taxon>Embryophyta</taxon>
        <taxon>Tracheophyta</taxon>
        <taxon>Spermatophyta</taxon>
        <taxon>Magnoliopsida</taxon>
        <taxon>Liliopsida</taxon>
        <taxon>Poales</taxon>
        <taxon>Cyperaceae</taxon>
        <taxon>Cyperoideae</taxon>
        <taxon>Rhynchosporeae</taxon>
        <taxon>Rhynchospora</taxon>
    </lineage>
</organism>
<keyword evidence="5" id="KW-0732">Signal</keyword>
<dbReference type="OrthoDB" id="5984008at2759"/>
<evidence type="ECO:0000256" key="5">
    <source>
        <dbReference type="SAM" id="SignalP"/>
    </source>
</evidence>
<accession>A0A9Q0CQ70</accession>
<keyword evidence="4" id="KW-0472">Membrane</keyword>
<evidence type="ECO:0000256" key="1">
    <source>
        <dbReference type="ARBA" id="ARBA00004370"/>
    </source>
</evidence>
<dbReference type="EMBL" id="JAMQYH010000002">
    <property type="protein sequence ID" value="KAJ1697938.1"/>
    <property type="molecule type" value="Genomic_DNA"/>
</dbReference>
<keyword evidence="8" id="KW-1185">Reference proteome</keyword>
<feature type="signal peptide" evidence="5">
    <location>
        <begin position="1"/>
        <end position="21"/>
    </location>
</feature>
<comment type="caution">
    <text evidence="7">The sequence shown here is derived from an EMBL/GenBank/DDBJ whole genome shotgun (WGS) entry which is preliminary data.</text>
</comment>
<name>A0A9Q0CQ70_9POAL</name>
<feature type="domain" description="Receptor ligand binding region" evidence="6">
    <location>
        <begin position="42"/>
        <end position="79"/>
    </location>
</feature>
<dbReference type="Pfam" id="PF01094">
    <property type="entry name" value="ANF_receptor"/>
    <property type="match status" value="1"/>
</dbReference>
<dbReference type="Gene3D" id="3.40.50.2300">
    <property type="match status" value="1"/>
</dbReference>
<dbReference type="InterPro" id="IPR001828">
    <property type="entry name" value="ANF_lig-bd_rcpt"/>
</dbReference>
<keyword evidence="3" id="KW-1133">Transmembrane helix</keyword>
<gene>
    <name evidence="7" type="ORF">LUZ63_006450</name>
</gene>
<comment type="subcellular location">
    <subcellularLocation>
        <location evidence="1">Membrane</location>
    </subcellularLocation>
</comment>
<evidence type="ECO:0000313" key="7">
    <source>
        <dbReference type="EMBL" id="KAJ1697938.1"/>
    </source>
</evidence>
<reference evidence="7" key="1">
    <citation type="journal article" date="2022" name="Cell">
        <title>Repeat-based holocentromeres influence genome architecture and karyotype evolution.</title>
        <authorList>
            <person name="Hofstatter P.G."/>
            <person name="Thangavel G."/>
            <person name="Lux T."/>
            <person name="Neumann P."/>
            <person name="Vondrak T."/>
            <person name="Novak P."/>
            <person name="Zhang M."/>
            <person name="Costa L."/>
            <person name="Castellani M."/>
            <person name="Scott A."/>
            <person name="Toegelov H."/>
            <person name="Fuchs J."/>
            <person name="Mata-Sucre Y."/>
            <person name="Dias Y."/>
            <person name="Vanzela A.L.L."/>
            <person name="Huettel B."/>
            <person name="Almeida C.C.S."/>
            <person name="Simkova H."/>
            <person name="Souza G."/>
            <person name="Pedrosa-Harand A."/>
            <person name="Macas J."/>
            <person name="Mayer K.F.X."/>
            <person name="Houben A."/>
            <person name="Marques A."/>
        </authorList>
    </citation>
    <scope>NUCLEOTIDE SEQUENCE</scope>
    <source>
        <strain evidence="7">RhyBre1mFocal</strain>
    </source>
</reference>
<dbReference type="SUPFAM" id="SSF53822">
    <property type="entry name" value="Periplasmic binding protein-like I"/>
    <property type="match status" value="1"/>
</dbReference>